<dbReference type="GO" id="GO:0005829">
    <property type="term" value="C:cytosol"/>
    <property type="evidence" value="ECO:0007669"/>
    <property type="project" value="TreeGrafter"/>
</dbReference>
<feature type="region of interest" description="Disordered" evidence="2">
    <location>
        <begin position="455"/>
        <end position="504"/>
    </location>
</feature>
<feature type="compositionally biased region" description="Polar residues" evidence="2">
    <location>
        <begin position="476"/>
        <end position="500"/>
    </location>
</feature>
<keyword evidence="1" id="KW-0175">Coiled coil</keyword>
<sequence length="890" mass="101334">MELKNYQKKVMDNLSSYMNCLRRSENLISAWREYWFRQDINVGLGGVPFYKENIPGVPHVCMKVPTGGGKTFMACCAIKRIYDAMPLDKLKVVVWLVPSDAILRQTINTLSNTSHPYRQKLDMDFSGKVGVYTKEQLLNGQNFSPDTVREMLTICILSYGSLRIDSTKKDVRKVYQENGNFLRFADYFRDKDILLADTPDTALIQVLRQLSPVTVVDESHNARSDLSVEMLNNLNPSFVLDLTATPRDNSNILSYVDARELKKENMVKLPVVVFNRTSLQSVIQDAIQLRGSIEKQAQDEEYAGGEYIRPIVLFQAQPNIKGKDNETFDKIKQKLVDIGVPEEQIAIKTSDNDELKDIDLMSHNCKIRYIITVNALKEGWDCPFAYILASLTNKTSKVDVEQIVGRILRQPYTKKHSSALLNTSYVLTCSNDFHNTLESVVTGLNQAGFSRKDYRVGEAVPTGTDEQESASERPSGEQQNVTDYLSGQNDNQTGDSSNETGTEDFDNVSADYIKEQLQISSESVGTNESVNTMIQQVESQSNEYEQDAAESESSGFIGGELGNMLTQNEIQSQYKSDAEAVHIPQFFLETSPDLFGDAYDPLEPENLSKGFSLSGQDADISFELSTGEMYRVDLQEQGDAVPKYMRVSKRDSEYLREYLARLPQERKVKACIDNISGLINRNNRYAAREISDYVRRVVSNMTEDEMTAMETSLPVYAKKIQDKIEKLEDVYREKQFDKLIDSGKIICRENYTFPDVITPADTIDSIPNSLYVAEKNDMNNFERQLLDVIASQDNVLWWHRNIERKGFRINGYINHYPDFIVRTKTGKTVLIEAKGDYLDGYDSKTKLNLGRKWQSLAGRLYRYFMVFKDKDLGMDGAYTIDKFVEMFKDL</sequence>
<dbReference type="AlphaFoldDB" id="A0A1M6SDL8"/>
<dbReference type="PANTHER" id="PTHR47396:SF1">
    <property type="entry name" value="ATP-DEPENDENT HELICASE IRC3-RELATED"/>
    <property type="match status" value="1"/>
</dbReference>
<organism evidence="4 5">
    <name type="scientific">Hathewaya proteolytica DSM 3090</name>
    <dbReference type="NCBI Taxonomy" id="1121331"/>
    <lineage>
        <taxon>Bacteria</taxon>
        <taxon>Bacillati</taxon>
        <taxon>Bacillota</taxon>
        <taxon>Clostridia</taxon>
        <taxon>Eubacteriales</taxon>
        <taxon>Clostridiaceae</taxon>
        <taxon>Hathewaya</taxon>
    </lineage>
</organism>
<dbReference type="EMBL" id="FRAD01000027">
    <property type="protein sequence ID" value="SHK42588.1"/>
    <property type="molecule type" value="Genomic_DNA"/>
</dbReference>
<dbReference type="OrthoDB" id="9804145at2"/>
<evidence type="ECO:0000256" key="1">
    <source>
        <dbReference type="SAM" id="Coils"/>
    </source>
</evidence>
<dbReference type="CDD" id="cd18785">
    <property type="entry name" value="SF2_C"/>
    <property type="match status" value="1"/>
</dbReference>
<reference evidence="4 5" key="1">
    <citation type="submission" date="2016-11" db="EMBL/GenBank/DDBJ databases">
        <authorList>
            <person name="Jaros S."/>
            <person name="Januszkiewicz K."/>
            <person name="Wedrychowicz H."/>
        </authorList>
    </citation>
    <scope>NUCLEOTIDE SEQUENCE [LARGE SCALE GENOMIC DNA]</scope>
    <source>
        <strain evidence="4 5">DSM 3090</strain>
    </source>
</reference>
<dbReference type="STRING" id="1121331.SAMN02745248_02518"/>
<dbReference type="InterPro" id="IPR027417">
    <property type="entry name" value="P-loop_NTPase"/>
</dbReference>
<dbReference type="InterPro" id="IPR006935">
    <property type="entry name" value="Helicase/UvrB_N"/>
</dbReference>
<feature type="domain" description="Helicase/UvrB N-terminal" evidence="3">
    <location>
        <begin position="1"/>
        <end position="247"/>
    </location>
</feature>
<evidence type="ECO:0000256" key="2">
    <source>
        <dbReference type="SAM" id="MobiDB-lite"/>
    </source>
</evidence>
<dbReference type="GO" id="GO:0005524">
    <property type="term" value="F:ATP binding"/>
    <property type="evidence" value="ECO:0007669"/>
    <property type="project" value="InterPro"/>
</dbReference>
<dbReference type="Pfam" id="PF04851">
    <property type="entry name" value="ResIII"/>
    <property type="match status" value="1"/>
</dbReference>
<feature type="coiled-coil region" evidence="1">
    <location>
        <begin position="527"/>
        <end position="554"/>
    </location>
</feature>
<dbReference type="PANTHER" id="PTHR47396">
    <property type="entry name" value="TYPE I RESTRICTION ENZYME ECOKI R PROTEIN"/>
    <property type="match status" value="1"/>
</dbReference>
<evidence type="ECO:0000259" key="3">
    <source>
        <dbReference type="Pfam" id="PF04851"/>
    </source>
</evidence>
<protein>
    <submittedName>
        <fullName evidence="4">Type III restriction enzyme</fullName>
    </submittedName>
</protein>
<dbReference type="InterPro" id="IPR050742">
    <property type="entry name" value="Helicase_Restrict-Modif_Enz"/>
</dbReference>
<dbReference type="GO" id="GO:0003677">
    <property type="term" value="F:DNA binding"/>
    <property type="evidence" value="ECO:0007669"/>
    <property type="project" value="InterPro"/>
</dbReference>
<evidence type="ECO:0000313" key="5">
    <source>
        <dbReference type="Proteomes" id="UP000183952"/>
    </source>
</evidence>
<dbReference type="GO" id="GO:0016787">
    <property type="term" value="F:hydrolase activity"/>
    <property type="evidence" value="ECO:0007669"/>
    <property type="project" value="InterPro"/>
</dbReference>
<proteinExistence type="predicted"/>
<evidence type="ECO:0000313" key="4">
    <source>
        <dbReference type="EMBL" id="SHK42588.1"/>
    </source>
</evidence>
<dbReference type="Gene3D" id="3.40.50.300">
    <property type="entry name" value="P-loop containing nucleotide triphosphate hydrolases"/>
    <property type="match status" value="2"/>
</dbReference>
<dbReference type="RefSeq" id="WP_072904415.1">
    <property type="nucleotide sequence ID" value="NZ_FRAD01000027.1"/>
</dbReference>
<accession>A0A1M6SDL8</accession>
<keyword evidence="5" id="KW-1185">Reference proteome</keyword>
<gene>
    <name evidence="4" type="ORF">SAMN02745248_02518</name>
</gene>
<dbReference type="Proteomes" id="UP000183952">
    <property type="component" value="Unassembled WGS sequence"/>
</dbReference>
<dbReference type="SUPFAM" id="SSF52540">
    <property type="entry name" value="P-loop containing nucleoside triphosphate hydrolases"/>
    <property type="match status" value="2"/>
</dbReference>
<name>A0A1M6SDL8_9CLOT</name>